<name>A0A8S5NPV7_9CAUD</name>
<keyword evidence="1" id="KW-1133">Transmembrane helix</keyword>
<proteinExistence type="predicted"/>
<accession>A0A8S5NPV7</accession>
<feature type="transmembrane region" description="Helical" evidence="1">
    <location>
        <begin position="6"/>
        <end position="29"/>
    </location>
</feature>
<dbReference type="EMBL" id="BK015215">
    <property type="protein sequence ID" value="DAD96314.1"/>
    <property type="molecule type" value="Genomic_DNA"/>
</dbReference>
<protein>
    <submittedName>
        <fullName evidence="2">Uncharacterized protein</fullName>
    </submittedName>
</protein>
<organism evidence="2">
    <name type="scientific">Myoviridae sp. ctagO6</name>
    <dbReference type="NCBI Taxonomy" id="2826667"/>
    <lineage>
        <taxon>Viruses</taxon>
        <taxon>Duplodnaviria</taxon>
        <taxon>Heunggongvirae</taxon>
        <taxon>Uroviricota</taxon>
        <taxon>Caudoviricetes</taxon>
    </lineage>
</organism>
<reference evidence="2" key="1">
    <citation type="journal article" date="2021" name="Proc. Natl. Acad. Sci. U.S.A.">
        <title>A Catalog of Tens of Thousands of Viruses from Human Metagenomes Reveals Hidden Associations with Chronic Diseases.</title>
        <authorList>
            <person name="Tisza M.J."/>
            <person name="Buck C.B."/>
        </authorList>
    </citation>
    <scope>NUCLEOTIDE SEQUENCE</scope>
    <source>
        <strain evidence="2">CtagO6</strain>
    </source>
</reference>
<evidence type="ECO:0000313" key="2">
    <source>
        <dbReference type="EMBL" id="DAD96314.1"/>
    </source>
</evidence>
<keyword evidence="1" id="KW-0472">Membrane</keyword>
<sequence>MTQTTPLALAAMILAAIGTTLAVASTLIWMRKARSEHLRDPAKMVRDADALESHKEDTPEYLWAYHVVGSHCGRDRSGVFRCFCGKCVPVRIDLSVNPHPSVIDSKEGKDCRCDGSERGNGCNCGRDYEAPFLRASL</sequence>
<keyword evidence="1" id="KW-0812">Transmembrane</keyword>
<evidence type="ECO:0000256" key="1">
    <source>
        <dbReference type="SAM" id="Phobius"/>
    </source>
</evidence>